<dbReference type="RefSeq" id="WP_012229109.1">
    <property type="nucleotide sequence ID" value="NZ_HG422565.1"/>
</dbReference>
<evidence type="ECO:0000313" key="6">
    <source>
        <dbReference type="EMBL" id="CCM64808.1"/>
    </source>
</evidence>
<dbReference type="eggNOG" id="COG2186">
    <property type="taxonomic scope" value="Bacteria"/>
</dbReference>
<evidence type="ECO:0000256" key="4">
    <source>
        <dbReference type="SAM" id="MobiDB-lite"/>
    </source>
</evidence>
<dbReference type="Pfam" id="PF00392">
    <property type="entry name" value="GntR"/>
    <property type="match status" value="1"/>
</dbReference>
<dbReference type="InterPro" id="IPR011711">
    <property type="entry name" value="GntR_C"/>
</dbReference>
<dbReference type="PANTHER" id="PTHR43537:SF24">
    <property type="entry name" value="GLUCONATE OPERON TRANSCRIPTIONAL REPRESSOR"/>
    <property type="match status" value="1"/>
</dbReference>
<dbReference type="SUPFAM" id="SSF46785">
    <property type="entry name" value="Winged helix' DNA-binding domain"/>
    <property type="match status" value="1"/>
</dbReference>
<dbReference type="Pfam" id="PF07729">
    <property type="entry name" value="FCD"/>
    <property type="match status" value="1"/>
</dbReference>
<dbReference type="GO" id="GO:0003677">
    <property type="term" value="F:DNA binding"/>
    <property type="evidence" value="ECO:0007669"/>
    <property type="project" value="UniProtKB-KW"/>
</dbReference>
<accession>R4Z286</accession>
<dbReference type="SMART" id="SM00895">
    <property type="entry name" value="FCD"/>
    <property type="match status" value="1"/>
</dbReference>
<dbReference type="HOGENOM" id="CLU_017584_9_4_11"/>
<evidence type="ECO:0000256" key="2">
    <source>
        <dbReference type="ARBA" id="ARBA00023125"/>
    </source>
</evidence>
<reference evidence="6 7" key="1">
    <citation type="journal article" date="2013" name="ISME J.">
        <title>Metabolic model for the filamentous 'Candidatus Microthrix parvicella' based on genomic and metagenomic analyses.</title>
        <authorList>
            <person name="Jon McIlroy S."/>
            <person name="Kristiansen R."/>
            <person name="Albertsen M."/>
            <person name="Michael Karst S."/>
            <person name="Rossetti S."/>
            <person name="Lund Nielsen J."/>
            <person name="Tandoi V."/>
            <person name="James Seviour R."/>
            <person name="Nielsen P.H."/>
        </authorList>
    </citation>
    <scope>NUCLEOTIDE SEQUENCE [LARGE SCALE GENOMIC DNA]</scope>
    <source>
        <strain evidence="6 7">RN1</strain>
    </source>
</reference>
<dbReference type="PRINTS" id="PR00035">
    <property type="entry name" value="HTHGNTR"/>
</dbReference>
<dbReference type="GO" id="GO:0003700">
    <property type="term" value="F:DNA-binding transcription factor activity"/>
    <property type="evidence" value="ECO:0007669"/>
    <property type="project" value="InterPro"/>
</dbReference>
<keyword evidence="2" id="KW-0238">DNA-binding</keyword>
<dbReference type="InterPro" id="IPR036388">
    <property type="entry name" value="WH-like_DNA-bd_sf"/>
</dbReference>
<evidence type="ECO:0000259" key="5">
    <source>
        <dbReference type="PROSITE" id="PS50949"/>
    </source>
</evidence>
<evidence type="ECO:0000256" key="3">
    <source>
        <dbReference type="ARBA" id="ARBA00023163"/>
    </source>
</evidence>
<protein>
    <submittedName>
        <fullName evidence="6">Putative Regulatory protein GntR HTH</fullName>
    </submittedName>
</protein>
<dbReference type="EMBL" id="CANL01000042">
    <property type="protein sequence ID" value="CCM64808.1"/>
    <property type="molecule type" value="Genomic_DNA"/>
</dbReference>
<feature type="region of interest" description="Disordered" evidence="4">
    <location>
        <begin position="235"/>
        <end position="259"/>
    </location>
</feature>
<keyword evidence="7" id="KW-1185">Reference proteome</keyword>
<dbReference type="InterPro" id="IPR000524">
    <property type="entry name" value="Tscrpt_reg_HTH_GntR"/>
</dbReference>
<dbReference type="InterPro" id="IPR008920">
    <property type="entry name" value="TF_FadR/GntR_C"/>
</dbReference>
<dbReference type="CDD" id="cd07377">
    <property type="entry name" value="WHTH_GntR"/>
    <property type="match status" value="1"/>
</dbReference>
<dbReference type="InterPro" id="IPR036390">
    <property type="entry name" value="WH_DNA-bd_sf"/>
</dbReference>
<proteinExistence type="predicted"/>
<dbReference type="SUPFAM" id="SSF48008">
    <property type="entry name" value="GntR ligand-binding domain-like"/>
    <property type="match status" value="1"/>
</dbReference>
<comment type="caution">
    <text evidence="6">The sequence shown here is derived from an EMBL/GenBank/DDBJ whole genome shotgun (WGS) entry which is preliminary data.</text>
</comment>
<keyword evidence="1" id="KW-0805">Transcription regulation</keyword>
<keyword evidence="3" id="KW-0804">Transcription</keyword>
<dbReference type="STRING" id="1229780.BN381_470013"/>
<name>R4Z286_9ACTN</name>
<gene>
    <name evidence="6" type="ORF">BN381_470013</name>
</gene>
<dbReference type="Gene3D" id="1.20.120.530">
    <property type="entry name" value="GntR ligand-binding domain-like"/>
    <property type="match status" value="1"/>
</dbReference>
<evidence type="ECO:0000256" key="1">
    <source>
        <dbReference type="ARBA" id="ARBA00023015"/>
    </source>
</evidence>
<dbReference type="Proteomes" id="UP000018291">
    <property type="component" value="Unassembled WGS sequence"/>
</dbReference>
<sequence length="259" mass="27726">MSNRPRVADALFESLLYEIVDGVRPPGSQLPAERELAADTGVNRQAVREALQRLRQLGLVEIVHGGGVRVLPWRDTGGIGLLPLILWRSTGPDAEVARSTVELRAAIGADAARSCAARSPVHGLRLLELVREMEELGAEEWNDVRLRFWEEVVVGSGNVAYRLAFNTLREVVMAAAPVLAPVLRSEWEQVDGFRMVAAAVAAGDADRAEAAAHDVLGRGVEAVFRATEGLATASTRPALDPVTPAAPAARRSLPDGPGR</sequence>
<dbReference type="SMART" id="SM00345">
    <property type="entry name" value="HTH_GNTR"/>
    <property type="match status" value="1"/>
</dbReference>
<dbReference type="PANTHER" id="PTHR43537">
    <property type="entry name" value="TRANSCRIPTIONAL REGULATOR, GNTR FAMILY"/>
    <property type="match status" value="1"/>
</dbReference>
<evidence type="ECO:0000313" key="7">
    <source>
        <dbReference type="Proteomes" id="UP000018291"/>
    </source>
</evidence>
<feature type="domain" description="HTH gntR-type" evidence="5">
    <location>
        <begin position="5"/>
        <end position="73"/>
    </location>
</feature>
<dbReference type="AlphaFoldDB" id="R4Z286"/>
<organism evidence="6 7">
    <name type="scientific">Candidatus Neomicrothrix parvicella RN1</name>
    <dbReference type="NCBI Taxonomy" id="1229780"/>
    <lineage>
        <taxon>Bacteria</taxon>
        <taxon>Bacillati</taxon>
        <taxon>Actinomycetota</taxon>
        <taxon>Acidimicrobiia</taxon>
        <taxon>Acidimicrobiales</taxon>
        <taxon>Microthrixaceae</taxon>
        <taxon>Candidatus Neomicrothrix</taxon>
    </lineage>
</organism>
<dbReference type="Gene3D" id="1.10.10.10">
    <property type="entry name" value="Winged helix-like DNA-binding domain superfamily/Winged helix DNA-binding domain"/>
    <property type="match status" value="1"/>
</dbReference>
<dbReference type="PROSITE" id="PS50949">
    <property type="entry name" value="HTH_GNTR"/>
    <property type="match status" value="1"/>
</dbReference>